<keyword evidence="1" id="KW-0732">Signal</keyword>
<reference evidence="2 3" key="1">
    <citation type="submission" date="2022-03" db="EMBL/GenBank/DDBJ databases">
        <title>Chryseobacterium sp. isolated from particulate matters in swine house.</title>
        <authorList>
            <person name="Won M."/>
            <person name="Kim S.-J."/>
            <person name="Kwon S.-W."/>
        </authorList>
    </citation>
    <scope>NUCLEOTIDE SEQUENCE [LARGE SCALE GENOMIC DNA]</scope>
    <source>
        <strain evidence="2 3">SC2-2</strain>
    </source>
</reference>
<evidence type="ECO:0008006" key="4">
    <source>
        <dbReference type="Google" id="ProtNLM"/>
    </source>
</evidence>
<accession>A0ABY4BPN4</accession>
<evidence type="ECO:0000313" key="2">
    <source>
        <dbReference type="EMBL" id="UOE39751.1"/>
    </source>
</evidence>
<dbReference type="EMBL" id="CP094532">
    <property type="protein sequence ID" value="UOE39751.1"/>
    <property type="molecule type" value="Genomic_DNA"/>
</dbReference>
<evidence type="ECO:0000256" key="1">
    <source>
        <dbReference type="SAM" id="SignalP"/>
    </source>
</evidence>
<dbReference type="RefSeq" id="WP_243547527.1">
    <property type="nucleotide sequence ID" value="NZ_CP094532.1"/>
</dbReference>
<feature type="signal peptide" evidence="1">
    <location>
        <begin position="1"/>
        <end position="25"/>
    </location>
</feature>
<proteinExistence type="predicted"/>
<organism evidence="2 3">
    <name type="scientific">Chryseobacterium suipulveris</name>
    <dbReference type="NCBI Taxonomy" id="2929800"/>
    <lineage>
        <taxon>Bacteria</taxon>
        <taxon>Pseudomonadati</taxon>
        <taxon>Bacteroidota</taxon>
        <taxon>Flavobacteriia</taxon>
        <taxon>Flavobacteriales</taxon>
        <taxon>Weeksellaceae</taxon>
        <taxon>Chryseobacterium group</taxon>
        <taxon>Chryseobacterium</taxon>
    </lineage>
</organism>
<sequence length="318" mass="35399">MFKSIMMKNILFLFLLIQFASCTNAQDKKEKQTLAICTDGKGCEFSEITLSAVEVDKLLGKSNFWTSATVNATLILDKCDSKKDEKQTLEEIDRSYGGSGKAVVLKKLDLEKYLKEKGCFACPNETKKISFYASGNGQSGNGYFFLNLKAGEAYMPNAAFQQFMSGQEGSNAVTVDQFIRNNEMETYTIAEGQKYRTKMALGTTVSVIQNDAINEKRFKNDFKKTGKTRKHLNTANTETEYTGKDDENRTISFWIVPSPDVCLPPGKFDAYGFYNLGYISVDGITYLVTEISGSGFQIKLTGISDGSYSFKPAGYQSY</sequence>
<evidence type="ECO:0000313" key="3">
    <source>
        <dbReference type="Proteomes" id="UP000831460"/>
    </source>
</evidence>
<name>A0ABY4BPN4_9FLAO</name>
<feature type="chain" id="PRO_5045385665" description="Lipoprotein" evidence="1">
    <location>
        <begin position="26"/>
        <end position="318"/>
    </location>
</feature>
<dbReference type="Proteomes" id="UP000831460">
    <property type="component" value="Chromosome"/>
</dbReference>
<protein>
    <recommendedName>
        <fullName evidence="4">Lipoprotein</fullName>
    </recommendedName>
</protein>
<gene>
    <name evidence="2" type="ORF">MTP09_07400</name>
</gene>
<keyword evidence="3" id="KW-1185">Reference proteome</keyword>